<dbReference type="RefSeq" id="WP_007571304.1">
    <property type="nucleotide sequence ID" value="NZ_AGUD01000039.1"/>
</dbReference>
<evidence type="ECO:0000256" key="14">
    <source>
        <dbReference type="ARBA" id="ARBA00049229"/>
    </source>
</evidence>
<accession>H0E253</accession>
<evidence type="ECO:0000256" key="12">
    <source>
        <dbReference type="ARBA" id="ARBA00048212"/>
    </source>
</evidence>
<comment type="pathway">
    <text evidence="5 17">Amino-acid biosynthesis; L-leucine biosynthesis; L-leucine from 3-methyl-2-oxobutanoate: step 4/4.</text>
</comment>
<dbReference type="CDD" id="cd00449">
    <property type="entry name" value="PLPDE_IV"/>
    <property type="match status" value="1"/>
</dbReference>
<dbReference type="InterPro" id="IPR018300">
    <property type="entry name" value="Aminotrans_IV_CS"/>
</dbReference>
<keyword evidence="9 17" id="KW-0808">Transferase</keyword>
<dbReference type="InterPro" id="IPR050571">
    <property type="entry name" value="Class-IV_PLP-Dep_Aminotrnsfr"/>
</dbReference>
<dbReference type="GO" id="GO:0052656">
    <property type="term" value="F:L-isoleucine-2-oxoglutarate transaminase activity"/>
    <property type="evidence" value="ECO:0007669"/>
    <property type="project" value="RHEA"/>
</dbReference>
<dbReference type="SUPFAM" id="SSF56752">
    <property type="entry name" value="D-aminoacid aminotransferase-like PLP-dependent enzymes"/>
    <property type="match status" value="1"/>
</dbReference>
<dbReference type="InterPro" id="IPR043131">
    <property type="entry name" value="BCAT-like_N"/>
</dbReference>
<sequence length="313" mass="34771">MPQADVIWKNGELVPWDEAKVHVLTHALHYGTGVFEGVRCYDTEIGPAIFRHPEHVDRLYKSAELFYMPIPFTPEQIRQATLETVAANGLRSCYIRPIVFRGEGPMGLSPLDSPVDVAIACWEWGAYLGDDGKANGVRAKVSSWRRLSPAGLIPHAKATGQYLNSVLAKIEVTKAGYDEAILLDEAGVVCEGSGENIFVVREGRIFTPPQTASILDGINRRSVMEIARDLGYELVERDIARAELYLADEVFVTGTAAELTPVREIDDHAIGGGEPGPITREVQRVFEDALHGRDERYRRWLDPVPVREQVRPS</sequence>
<comment type="catalytic activity">
    <reaction evidence="12 17">
        <text>L-valine + 2-oxoglutarate = 3-methyl-2-oxobutanoate + L-glutamate</text>
        <dbReference type="Rhea" id="RHEA:24813"/>
        <dbReference type="ChEBI" id="CHEBI:11851"/>
        <dbReference type="ChEBI" id="CHEBI:16810"/>
        <dbReference type="ChEBI" id="CHEBI:29985"/>
        <dbReference type="ChEBI" id="CHEBI:57762"/>
        <dbReference type="EC" id="2.6.1.42"/>
    </reaction>
</comment>
<comment type="catalytic activity">
    <reaction evidence="14 17">
        <text>L-leucine + 2-oxoglutarate = 4-methyl-2-oxopentanoate + L-glutamate</text>
        <dbReference type="Rhea" id="RHEA:18321"/>
        <dbReference type="ChEBI" id="CHEBI:16810"/>
        <dbReference type="ChEBI" id="CHEBI:17865"/>
        <dbReference type="ChEBI" id="CHEBI:29985"/>
        <dbReference type="ChEBI" id="CHEBI:57427"/>
        <dbReference type="EC" id="2.6.1.42"/>
    </reaction>
</comment>
<comment type="pathway">
    <text evidence="3 17">Amino-acid biosynthesis; L-isoleucine biosynthesis; L-isoleucine from 2-oxobutanoate: step 4/4.</text>
</comment>
<comment type="pathway">
    <text evidence="4 17">Amino-acid biosynthesis; L-valine biosynthesis; L-valine from pyruvate: step 4/4.</text>
</comment>
<evidence type="ECO:0000313" key="18">
    <source>
        <dbReference type="EMBL" id="EHN12263.1"/>
    </source>
</evidence>
<dbReference type="PROSITE" id="PS00770">
    <property type="entry name" value="AA_TRANSFER_CLASS_4"/>
    <property type="match status" value="1"/>
</dbReference>
<evidence type="ECO:0000256" key="13">
    <source>
        <dbReference type="ARBA" id="ARBA00048798"/>
    </source>
</evidence>
<dbReference type="UniPathway" id="UPA00047">
    <property type="reaction ID" value="UER00058"/>
</dbReference>
<dbReference type="InterPro" id="IPR005785">
    <property type="entry name" value="B_amino_transI"/>
</dbReference>
<dbReference type="PATRIC" id="fig|1097667.3.peg.862"/>
<keyword evidence="7 17" id="KW-0032">Aminotransferase</keyword>
<evidence type="ECO:0000256" key="9">
    <source>
        <dbReference type="ARBA" id="ARBA00022679"/>
    </source>
</evidence>
<comment type="caution">
    <text evidence="18">The sequence shown here is derived from an EMBL/GenBank/DDBJ whole genome shotgun (WGS) entry which is preliminary data.</text>
</comment>
<dbReference type="Proteomes" id="UP000005143">
    <property type="component" value="Unassembled WGS sequence"/>
</dbReference>
<evidence type="ECO:0000256" key="5">
    <source>
        <dbReference type="ARBA" id="ARBA00005072"/>
    </source>
</evidence>
<dbReference type="GO" id="GO:0009097">
    <property type="term" value="P:isoleucine biosynthetic process"/>
    <property type="evidence" value="ECO:0007669"/>
    <property type="project" value="UniProtKB-UniPathway"/>
</dbReference>
<evidence type="ECO:0000256" key="2">
    <source>
        <dbReference type="ARBA" id="ARBA00003109"/>
    </source>
</evidence>
<dbReference type="UniPathway" id="UPA00048">
    <property type="reaction ID" value="UER00073"/>
</dbReference>
<dbReference type="InterPro" id="IPR001544">
    <property type="entry name" value="Aminotrans_IV"/>
</dbReference>
<dbReference type="NCBIfam" id="TIGR01122">
    <property type="entry name" value="ilvE_I"/>
    <property type="match status" value="1"/>
</dbReference>
<evidence type="ECO:0000256" key="6">
    <source>
        <dbReference type="ARBA" id="ARBA00009320"/>
    </source>
</evidence>
<dbReference type="GO" id="GO:0052654">
    <property type="term" value="F:L-leucine-2-oxoglutarate transaminase activity"/>
    <property type="evidence" value="ECO:0007669"/>
    <property type="project" value="RHEA"/>
</dbReference>
<dbReference type="UniPathway" id="UPA00049">
    <property type="reaction ID" value="UER00062"/>
</dbReference>
<dbReference type="GO" id="GO:0052655">
    <property type="term" value="F:L-valine-2-oxoglutarate transaminase activity"/>
    <property type="evidence" value="ECO:0007669"/>
    <property type="project" value="RHEA"/>
</dbReference>
<dbReference type="Gene3D" id="3.20.10.10">
    <property type="entry name" value="D-amino Acid Aminotransferase, subunit A, domain 2"/>
    <property type="match status" value="1"/>
</dbReference>
<dbReference type="GO" id="GO:0009098">
    <property type="term" value="P:L-leucine biosynthetic process"/>
    <property type="evidence" value="ECO:0007669"/>
    <property type="project" value="UniProtKB-UniPathway"/>
</dbReference>
<evidence type="ECO:0000256" key="1">
    <source>
        <dbReference type="ARBA" id="ARBA00001933"/>
    </source>
</evidence>
<proteinExistence type="inferred from homology"/>
<evidence type="ECO:0000256" key="8">
    <source>
        <dbReference type="ARBA" id="ARBA00022605"/>
    </source>
</evidence>
<reference evidence="18 19" key="1">
    <citation type="journal article" date="2013" name="Biodegradation">
        <title>Quantitative proteomic analysis of ibuprofen-degrading Patulibacter sp. strain I11.</title>
        <authorList>
            <person name="Almeida B."/>
            <person name="Kjeldal H."/>
            <person name="Lolas I."/>
            <person name="Knudsen A.D."/>
            <person name="Carvalho G."/>
            <person name="Nielsen K.L."/>
            <person name="Barreto Crespo M.T."/>
            <person name="Stensballe A."/>
            <person name="Nielsen J.L."/>
        </authorList>
    </citation>
    <scope>NUCLEOTIDE SEQUENCE [LARGE SCALE GENOMIC DNA]</scope>
    <source>
        <strain evidence="18 19">I11</strain>
    </source>
</reference>
<dbReference type="Pfam" id="PF01063">
    <property type="entry name" value="Aminotran_4"/>
    <property type="match status" value="1"/>
</dbReference>
<dbReference type="EMBL" id="AGUD01000039">
    <property type="protein sequence ID" value="EHN12263.1"/>
    <property type="molecule type" value="Genomic_DNA"/>
</dbReference>
<keyword evidence="8 17" id="KW-0028">Amino-acid biosynthesis</keyword>
<evidence type="ECO:0000256" key="17">
    <source>
        <dbReference type="RuleBase" id="RU364094"/>
    </source>
</evidence>
<evidence type="ECO:0000256" key="3">
    <source>
        <dbReference type="ARBA" id="ARBA00004824"/>
    </source>
</evidence>
<protein>
    <recommendedName>
        <fullName evidence="17">Branched-chain-amino-acid aminotransferase</fullName>
        <shortName evidence="17">BCAT</shortName>
        <ecNumber evidence="17">2.6.1.42</ecNumber>
    </recommendedName>
</protein>
<dbReference type="Gene3D" id="3.30.470.10">
    <property type="match status" value="1"/>
</dbReference>
<evidence type="ECO:0000256" key="11">
    <source>
        <dbReference type="ARBA" id="ARBA00023304"/>
    </source>
</evidence>
<keyword evidence="11 17" id="KW-0100">Branched-chain amino acid biosynthesis</keyword>
<evidence type="ECO:0000313" key="19">
    <source>
        <dbReference type="Proteomes" id="UP000005143"/>
    </source>
</evidence>
<dbReference type="EC" id="2.6.1.42" evidence="17"/>
<name>H0E253_9ACTN</name>
<dbReference type="FunFam" id="3.20.10.10:FF:000002">
    <property type="entry name" value="D-alanine aminotransferase"/>
    <property type="match status" value="1"/>
</dbReference>
<dbReference type="InterPro" id="IPR036038">
    <property type="entry name" value="Aminotransferase-like"/>
</dbReference>
<comment type="function">
    <text evidence="2 17">Acts on leucine, isoleucine and valine.</text>
</comment>
<keyword evidence="10 16" id="KW-0663">Pyridoxal phosphate</keyword>
<dbReference type="GO" id="GO:0009099">
    <property type="term" value="P:L-valine biosynthetic process"/>
    <property type="evidence" value="ECO:0007669"/>
    <property type="project" value="UniProtKB-UniPathway"/>
</dbReference>
<dbReference type="OrthoDB" id="9804984at2"/>
<evidence type="ECO:0000256" key="4">
    <source>
        <dbReference type="ARBA" id="ARBA00004931"/>
    </source>
</evidence>
<comment type="similarity">
    <text evidence="6 15">Belongs to the class-IV pyridoxal-phosphate-dependent aminotransferase family.</text>
</comment>
<evidence type="ECO:0000256" key="15">
    <source>
        <dbReference type="RuleBase" id="RU004106"/>
    </source>
</evidence>
<comment type="cofactor">
    <cofactor evidence="1 16">
        <name>pyridoxal 5'-phosphate</name>
        <dbReference type="ChEBI" id="CHEBI:597326"/>
    </cofactor>
</comment>
<dbReference type="NCBIfam" id="NF005146">
    <property type="entry name" value="PRK06606.1"/>
    <property type="match status" value="1"/>
</dbReference>
<dbReference type="PANTHER" id="PTHR42743:SF11">
    <property type="entry name" value="AMINODEOXYCHORISMATE LYASE"/>
    <property type="match status" value="1"/>
</dbReference>
<evidence type="ECO:0000256" key="10">
    <source>
        <dbReference type="ARBA" id="ARBA00022898"/>
    </source>
</evidence>
<evidence type="ECO:0000256" key="16">
    <source>
        <dbReference type="RuleBase" id="RU004516"/>
    </source>
</evidence>
<dbReference type="PANTHER" id="PTHR42743">
    <property type="entry name" value="AMINO-ACID AMINOTRANSFERASE"/>
    <property type="match status" value="1"/>
</dbReference>
<evidence type="ECO:0000256" key="7">
    <source>
        <dbReference type="ARBA" id="ARBA00022576"/>
    </source>
</evidence>
<keyword evidence="19" id="KW-1185">Reference proteome</keyword>
<dbReference type="AlphaFoldDB" id="H0E253"/>
<organism evidence="18 19">
    <name type="scientific">Patulibacter medicamentivorans</name>
    <dbReference type="NCBI Taxonomy" id="1097667"/>
    <lineage>
        <taxon>Bacteria</taxon>
        <taxon>Bacillati</taxon>
        <taxon>Actinomycetota</taxon>
        <taxon>Thermoleophilia</taxon>
        <taxon>Solirubrobacterales</taxon>
        <taxon>Patulibacteraceae</taxon>
        <taxon>Patulibacter</taxon>
    </lineage>
</organism>
<dbReference type="InterPro" id="IPR043132">
    <property type="entry name" value="BCAT-like_C"/>
</dbReference>
<gene>
    <name evidence="17" type="primary">ilvE</name>
    <name evidence="18" type="ORF">PAI11_08660</name>
</gene>
<comment type="catalytic activity">
    <reaction evidence="13 17">
        <text>L-isoleucine + 2-oxoglutarate = (S)-3-methyl-2-oxopentanoate + L-glutamate</text>
        <dbReference type="Rhea" id="RHEA:24801"/>
        <dbReference type="ChEBI" id="CHEBI:16810"/>
        <dbReference type="ChEBI" id="CHEBI:29985"/>
        <dbReference type="ChEBI" id="CHEBI:35146"/>
        <dbReference type="ChEBI" id="CHEBI:58045"/>
        <dbReference type="EC" id="2.6.1.42"/>
    </reaction>
</comment>